<dbReference type="EMBL" id="CP043626">
    <property type="protein sequence ID" value="QEY70518.1"/>
    <property type="molecule type" value="Genomic_DNA"/>
</dbReference>
<sequence length="682" mass="73534">MTMIVNPYAFSSAPPVVYNKLVFPLTYDEQDSTGAITLTRSGASGPLVTPAGFEGDGYGTRLLASSGLPSWLTDYTQPVSLLATIRNDAPFAASGRYVFASVCTNSANPDMLMEISLRPDSSGAPCGAVWGCGSFESGSNKMALFRYLYRYETRLPVLSVGANTGSPQAIYIIDSDTMLLSAHYNDTESKVFKIRLSDGVLLGQFSFGTTTYRHIAAFAKRSNGDFWAADYETFKLLRLDLDASFAAGTAVILSTYDMTAAGTGFSIEFVTVSGTEYLLAGNYYASDDVNSRLWVIPASLLSGTTFTVGSQYKRFQIGRRVQGIVMRSGQLLASRMHKSGGTQTSGWIERYDIVTDITSTATDSILTAIASWPAPSLYPEDMAIHPTTNKLYMPTEGYASLLDLDGWRSVWSADFDSSFRPVSQENNVTMEHNGSGAVTIKLNNRAFGSASWTMTVTPTRISIGGTPGGTAGFSGGFSFGLVRNLYFQNGPISDADYAAAVSGSYELNTLTAYTLTLTNPSAETGDTTGWTNETGTIAAKNTANRTPPDGTWYFDGGSNATVVARQRLDLVAQGISATDLDTGAMWAKIRWWQAAFDNNDPGGMGLRMLNGSSGTISTTYSPLAYTLGGTQVAPFYWFPRSYPVTVPTLTRYLDALYNASGRTSGTNNDHYVDLVRVTVYKQ</sequence>
<dbReference type="RefSeq" id="WP_151186343.1">
    <property type="nucleotide sequence ID" value="NZ_CP043626.1"/>
</dbReference>
<organism evidence="1 2">
    <name type="scientific">Pseudomonas denitrificans</name>
    <dbReference type="NCBI Taxonomy" id="43306"/>
    <lineage>
        <taxon>Bacteria</taxon>
        <taxon>Pseudomonadati</taxon>
        <taxon>Pseudomonadota</taxon>
        <taxon>Gammaproteobacteria</taxon>
        <taxon>Pseudomonadales</taxon>
        <taxon>Pseudomonadaceae</taxon>
        <taxon>Halopseudomonas</taxon>
    </lineage>
</organism>
<evidence type="ECO:0000313" key="2">
    <source>
        <dbReference type="Proteomes" id="UP000326659"/>
    </source>
</evidence>
<accession>A0A9X7MW61</accession>
<dbReference type="KEGG" id="pden:F1C79_01935"/>
<dbReference type="Proteomes" id="UP000326659">
    <property type="component" value="Chromosome"/>
</dbReference>
<dbReference type="SUPFAM" id="SSF63829">
    <property type="entry name" value="Calcium-dependent phosphotriesterase"/>
    <property type="match status" value="1"/>
</dbReference>
<evidence type="ECO:0000313" key="1">
    <source>
        <dbReference type="EMBL" id="QEY70518.1"/>
    </source>
</evidence>
<protein>
    <submittedName>
        <fullName evidence="1">Uncharacterized protein</fullName>
    </submittedName>
</protein>
<dbReference type="OrthoDB" id="5917852at2"/>
<proteinExistence type="predicted"/>
<gene>
    <name evidence="1" type="ORF">F1C79_01935</name>
</gene>
<reference evidence="1 2" key="1">
    <citation type="submission" date="2019-09" db="EMBL/GenBank/DDBJ databases">
        <title>Prosopis cineraria nodule microbiome.</title>
        <authorList>
            <person name="Chaluvadi S.R."/>
            <person name="Ali R."/>
            <person name="Wang X."/>
        </authorList>
    </citation>
    <scope>NUCLEOTIDE SEQUENCE [LARGE SCALE GENOMIC DNA]</scope>
    <source>
        <strain evidence="1 2">BG1</strain>
    </source>
</reference>
<dbReference type="AlphaFoldDB" id="A0A9X7MW61"/>
<name>A0A9X7MW61_PSEDE</name>
<keyword evidence="2" id="KW-1185">Reference proteome</keyword>